<keyword evidence="2" id="KW-1185">Reference proteome</keyword>
<evidence type="ECO:0000313" key="1">
    <source>
        <dbReference type="EMBL" id="KAI0040388.1"/>
    </source>
</evidence>
<dbReference type="Proteomes" id="UP000814033">
    <property type="component" value="Unassembled WGS sequence"/>
</dbReference>
<reference evidence="1" key="1">
    <citation type="submission" date="2021-02" db="EMBL/GenBank/DDBJ databases">
        <authorList>
            <consortium name="DOE Joint Genome Institute"/>
            <person name="Ahrendt S."/>
            <person name="Looney B.P."/>
            <person name="Miyauchi S."/>
            <person name="Morin E."/>
            <person name="Drula E."/>
            <person name="Courty P.E."/>
            <person name="Chicoki N."/>
            <person name="Fauchery L."/>
            <person name="Kohler A."/>
            <person name="Kuo A."/>
            <person name="Labutti K."/>
            <person name="Pangilinan J."/>
            <person name="Lipzen A."/>
            <person name="Riley R."/>
            <person name="Andreopoulos W."/>
            <person name="He G."/>
            <person name="Johnson J."/>
            <person name="Barry K.W."/>
            <person name="Grigoriev I.V."/>
            <person name="Nagy L."/>
            <person name="Hibbett D."/>
            <person name="Henrissat B."/>
            <person name="Matheny P.B."/>
            <person name="Labbe J."/>
            <person name="Martin F."/>
        </authorList>
    </citation>
    <scope>NUCLEOTIDE SEQUENCE</scope>
    <source>
        <strain evidence="1">FP105234-sp</strain>
    </source>
</reference>
<protein>
    <submittedName>
        <fullName evidence="1">Alpha/beta-hydrolase</fullName>
    </submittedName>
</protein>
<comment type="caution">
    <text evidence="1">The sequence shown here is derived from an EMBL/GenBank/DDBJ whole genome shotgun (WGS) entry which is preliminary data.</text>
</comment>
<dbReference type="EMBL" id="MU276200">
    <property type="protein sequence ID" value="KAI0040388.1"/>
    <property type="molecule type" value="Genomic_DNA"/>
</dbReference>
<organism evidence="1 2">
    <name type="scientific">Auriscalpium vulgare</name>
    <dbReference type="NCBI Taxonomy" id="40419"/>
    <lineage>
        <taxon>Eukaryota</taxon>
        <taxon>Fungi</taxon>
        <taxon>Dikarya</taxon>
        <taxon>Basidiomycota</taxon>
        <taxon>Agaricomycotina</taxon>
        <taxon>Agaricomycetes</taxon>
        <taxon>Russulales</taxon>
        <taxon>Auriscalpiaceae</taxon>
        <taxon>Auriscalpium</taxon>
    </lineage>
</organism>
<gene>
    <name evidence="1" type="ORF">FA95DRAFT_1649596</name>
</gene>
<sequence length="340" mass="37386">MQTEELFFPGNAEDGAWTMAVKKYTPIASNEAKAETVTMFFAHSVGTHKETWEPTIERLFELQATSRDSSIFIAEAWSIDGPNHGHAGVLNERAFFERPQGITSYEWARGMQALFNSGLMRPGTKRIGVGHSAGACALILSTTGYQLDNLPLESIVVVEPPMLPKEVVAKLGSDPSMALAAVVKAVMARRDVWVSREDAEQWLQKRLPWNRWHPAVLRSFVKHGLRDLPNMTHPDRTTGVTLACTKIQEAAGFGYWQDGLDALKRMEEISATIPTYCILGAEIDMVPPAAHNACIKAGRSSVQRIAGAGHSVVQEKPYELASAIWKAVTERGFDPASSKL</sequence>
<evidence type="ECO:0000313" key="2">
    <source>
        <dbReference type="Proteomes" id="UP000814033"/>
    </source>
</evidence>
<name>A0ACB8R9Y2_9AGAM</name>
<proteinExistence type="predicted"/>
<accession>A0ACB8R9Y2</accession>
<reference evidence="1" key="2">
    <citation type="journal article" date="2022" name="New Phytol.">
        <title>Evolutionary transition to the ectomycorrhizal habit in the genomes of a hyperdiverse lineage of mushroom-forming fungi.</title>
        <authorList>
            <person name="Looney B."/>
            <person name="Miyauchi S."/>
            <person name="Morin E."/>
            <person name="Drula E."/>
            <person name="Courty P.E."/>
            <person name="Kohler A."/>
            <person name="Kuo A."/>
            <person name="LaButti K."/>
            <person name="Pangilinan J."/>
            <person name="Lipzen A."/>
            <person name="Riley R."/>
            <person name="Andreopoulos W."/>
            <person name="He G."/>
            <person name="Johnson J."/>
            <person name="Nolan M."/>
            <person name="Tritt A."/>
            <person name="Barry K.W."/>
            <person name="Grigoriev I.V."/>
            <person name="Nagy L.G."/>
            <person name="Hibbett D."/>
            <person name="Henrissat B."/>
            <person name="Matheny P.B."/>
            <person name="Labbe J."/>
            <person name="Martin F.M."/>
        </authorList>
    </citation>
    <scope>NUCLEOTIDE SEQUENCE</scope>
    <source>
        <strain evidence="1">FP105234-sp</strain>
    </source>
</reference>